<reference evidence="9" key="1">
    <citation type="submission" date="2022-02" db="EMBL/GenBank/DDBJ databases">
        <authorList>
            <person name="Leng L."/>
        </authorList>
    </citation>
    <scope>NUCLEOTIDE SEQUENCE</scope>
    <source>
        <strain evidence="9">JI</strain>
    </source>
</reference>
<dbReference type="Pfam" id="PF16916">
    <property type="entry name" value="ZT_dimer"/>
    <property type="match status" value="1"/>
</dbReference>
<dbReference type="InterPro" id="IPR002524">
    <property type="entry name" value="Cation_efflux"/>
</dbReference>
<feature type="transmembrane region" description="Helical" evidence="6">
    <location>
        <begin position="75"/>
        <end position="94"/>
    </location>
</feature>
<dbReference type="AlphaFoldDB" id="A0A9X4H2Z2"/>
<accession>A0A9X4H2Z2</accession>
<dbReference type="EMBL" id="JAKOAV010000027">
    <property type="protein sequence ID" value="MDF9409270.1"/>
    <property type="molecule type" value="Genomic_DNA"/>
</dbReference>
<evidence type="ECO:0000256" key="3">
    <source>
        <dbReference type="ARBA" id="ARBA00022692"/>
    </source>
</evidence>
<keyword evidence="2" id="KW-0813">Transport</keyword>
<feature type="domain" description="Cation efflux protein cytoplasmic" evidence="8">
    <location>
        <begin position="230"/>
        <end position="301"/>
    </location>
</feature>
<name>A0A9X4H2Z2_9FIRM</name>
<evidence type="ECO:0000313" key="10">
    <source>
        <dbReference type="Proteomes" id="UP001154312"/>
    </source>
</evidence>
<dbReference type="Gene3D" id="3.30.70.1350">
    <property type="entry name" value="Cation efflux protein, cytoplasmic domain"/>
    <property type="match status" value="1"/>
</dbReference>
<dbReference type="InterPro" id="IPR040177">
    <property type="entry name" value="SLC30A9"/>
</dbReference>
<feature type="domain" description="Cation efflux protein transmembrane" evidence="7">
    <location>
        <begin position="13"/>
        <end position="212"/>
    </location>
</feature>
<dbReference type="PANTHER" id="PTHR13414">
    <property type="entry name" value="HUEL-CATION TRANSPORTER"/>
    <property type="match status" value="1"/>
</dbReference>
<feature type="transmembrane region" description="Helical" evidence="6">
    <location>
        <begin position="193"/>
        <end position="216"/>
    </location>
</feature>
<dbReference type="InterPro" id="IPR027469">
    <property type="entry name" value="Cation_efflux_TMD_sf"/>
</dbReference>
<dbReference type="GO" id="GO:0008324">
    <property type="term" value="F:monoatomic cation transmembrane transporter activity"/>
    <property type="evidence" value="ECO:0007669"/>
    <property type="project" value="InterPro"/>
</dbReference>
<comment type="subcellular location">
    <subcellularLocation>
        <location evidence="1">Membrane</location>
        <topology evidence="1">Multi-pass membrane protein</topology>
    </subcellularLocation>
</comment>
<evidence type="ECO:0000259" key="7">
    <source>
        <dbReference type="Pfam" id="PF01545"/>
    </source>
</evidence>
<dbReference type="InterPro" id="IPR058533">
    <property type="entry name" value="Cation_efflux_TM"/>
</dbReference>
<proteinExistence type="predicted"/>
<keyword evidence="10" id="KW-1185">Reference proteome</keyword>
<evidence type="ECO:0000313" key="9">
    <source>
        <dbReference type="EMBL" id="MDF9409270.1"/>
    </source>
</evidence>
<gene>
    <name evidence="9" type="ORF">L7E55_13050</name>
</gene>
<dbReference type="Gene3D" id="1.20.1510.10">
    <property type="entry name" value="Cation efflux protein transmembrane domain"/>
    <property type="match status" value="1"/>
</dbReference>
<keyword evidence="4 6" id="KW-1133">Transmembrane helix</keyword>
<evidence type="ECO:0000259" key="8">
    <source>
        <dbReference type="Pfam" id="PF16916"/>
    </source>
</evidence>
<dbReference type="NCBIfam" id="TIGR01297">
    <property type="entry name" value="CDF"/>
    <property type="match status" value="1"/>
</dbReference>
<dbReference type="Proteomes" id="UP001154312">
    <property type="component" value="Unassembled WGS sequence"/>
</dbReference>
<dbReference type="InterPro" id="IPR036837">
    <property type="entry name" value="Cation_efflux_CTD_sf"/>
</dbReference>
<evidence type="ECO:0000256" key="2">
    <source>
        <dbReference type="ARBA" id="ARBA00022448"/>
    </source>
</evidence>
<dbReference type="SUPFAM" id="SSF160240">
    <property type="entry name" value="Cation efflux protein cytoplasmic domain-like"/>
    <property type="match status" value="1"/>
</dbReference>
<dbReference type="SUPFAM" id="SSF161111">
    <property type="entry name" value="Cation efflux protein transmembrane domain-like"/>
    <property type="match status" value="1"/>
</dbReference>
<feature type="transmembrane region" description="Helical" evidence="6">
    <location>
        <begin position="12"/>
        <end position="37"/>
    </location>
</feature>
<dbReference type="PANTHER" id="PTHR13414:SF9">
    <property type="entry name" value="PROTON-COUPLED ZINC ANTIPORTER SLC30A9, MITOCHONDRIAL"/>
    <property type="match status" value="1"/>
</dbReference>
<keyword evidence="3 6" id="KW-0812">Transmembrane</keyword>
<dbReference type="GO" id="GO:0016020">
    <property type="term" value="C:membrane"/>
    <property type="evidence" value="ECO:0007669"/>
    <property type="project" value="UniProtKB-SubCell"/>
</dbReference>
<protein>
    <submittedName>
        <fullName evidence="9">Cation diffusion facilitator family transporter</fullName>
    </submittedName>
</protein>
<evidence type="ECO:0000256" key="1">
    <source>
        <dbReference type="ARBA" id="ARBA00004141"/>
    </source>
</evidence>
<dbReference type="RefSeq" id="WP_240082298.1">
    <property type="nucleotide sequence ID" value="NZ_JAKOAV010000027.1"/>
</dbReference>
<organism evidence="9 10">
    <name type="scientific">Pelotomaculum isophthalicicum JI</name>
    <dbReference type="NCBI Taxonomy" id="947010"/>
    <lineage>
        <taxon>Bacteria</taxon>
        <taxon>Bacillati</taxon>
        <taxon>Bacillota</taxon>
        <taxon>Clostridia</taxon>
        <taxon>Eubacteriales</taxon>
        <taxon>Desulfotomaculaceae</taxon>
        <taxon>Pelotomaculum</taxon>
    </lineage>
</organism>
<dbReference type="GO" id="GO:0006829">
    <property type="term" value="P:zinc ion transport"/>
    <property type="evidence" value="ECO:0007669"/>
    <property type="project" value="InterPro"/>
</dbReference>
<keyword evidence="5 6" id="KW-0472">Membrane</keyword>
<feature type="transmembrane region" description="Helical" evidence="6">
    <location>
        <begin position="106"/>
        <end position="124"/>
    </location>
</feature>
<dbReference type="Pfam" id="PF01545">
    <property type="entry name" value="Cation_efflux"/>
    <property type="match status" value="1"/>
</dbReference>
<dbReference type="InterPro" id="IPR027470">
    <property type="entry name" value="Cation_efflux_CTD"/>
</dbReference>
<feature type="transmembrane region" description="Helical" evidence="6">
    <location>
        <begin position="165"/>
        <end position="186"/>
    </location>
</feature>
<evidence type="ECO:0000256" key="6">
    <source>
        <dbReference type="SAM" id="Phobius"/>
    </source>
</evidence>
<comment type="caution">
    <text evidence="9">The sequence shown here is derived from an EMBL/GenBank/DDBJ whole genome shotgun (WGS) entry which is preliminary data.</text>
</comment>
<evidence type="ECO:0000256" key="4">
    <source>
        <dbReference type="ARBA" id="ARBA00022989"/>
    </source>
</evidence>
<sequence>MDPADPSRLKNGVLSNLGLFIVKGSVALSCGSAAIYASTLYSLSNTLNDVFSLLGLKMASRPADAEHPFGYGKELYFWSFIAAVFMLGFASMGAVGRGLKQIKEQYVITSDILPVLALAIAFLYECFLLKSALARSVPKEVQDSDYILKNYIRLFKRNTNPTNQIMVLQSTAAVIGTGVSLSATLIASWTGSYLFDGLASICVGLLCGSMALILAFQLKELIIGCSACPDTVRLINNLAMQVPGVTDVPKIKTMFIGSHSLLVNMEIKVKSGLDIESIEDINDEIEKIIKINLGSVRHINIETFADDMVQDWKRKTDFYFKSKTVSEVM</sequence>
<evidence type="ECO:0000256" key="5">
    <source>
        <dbReference type="ARBA" id="ARBA00023136"/>
    </source>
</evidence>